<evidence type="ECO:0000313" key="3">
    <source>
        <dbReference type="Proteomes" id="UP001597347"/>
    </source>
</evidence>
<name>A0ABW4LGR3_9MICO</name>
<evidence type="ECO:0000256" key="1">
    <source>
        <dbReference type="SAM" id="Phobius"/>
    </source>
</evidence>
<feature type="transmembrane region" description="Helical" evidence="1">
    <location>
        <begin position="23"/>
        <end position="41"/>
    </location>
</feature>
<sequence>MAGEDLTSEADAIFARAARPQRLWPLAIGVLVLYLASSFWAIERPFGGSGREAVLHSTPTWWVPLLIVGVVLGGRRLGRLEQEAGGSPWRWPRIARRTLIGLAIALPLMSFAVAPASAVIAADAGSTHVGLPASLVVQIGIDPR</sequence>
<feature type="transmembrane region" description="Helical" evidence="1">
    <location>
        <begin position="99"/>
        <end position="122"/>
    </location>
</feature>
<feature type="transmembrane region" description="Helical" evidence="1">
    <location>
        <begin position="61"/>
        <end position="78"/>
    </location>
</feature>
<protein>
    <submittedName>
        <fullName evidence="2">Uncharacterized protein</fullName>
    </submittedName>
</protein>
<keyword evidence="3" id="KW-1185">Reference proteome</keyword>
<evidence type="ECO:0000313" key="2">
    <source>
        <dbReference type="EMBL" id="MFD1722631.1"/>
    </source>
</evidence>
<comment type="caution">
    <text evidence="2">The sequence shown here is derived from an EMBL/GenBank/DDBJ whole genome shotgun (WGS) entry which is preliminary data.</text>
</comment>
<dbReference type="RefSeq" id="WP_377935904.1">
    <property type="nucleotide sequence ID" value="NZ_JBHUEA010000024.1"/>
</dbReference>
<dbReference type="Proteomes" id="UP001597347">
    <property type="component" value="Unassembled WGS sequence"/>
</dbReference>
<accession>A0ABW4LGR3</accession>
<proteinExistence type="predicted"/>
<organism evidence="2 3">
    <name type="scientific">Amnibacterium endophyticum</name>
    <dbReference type="NCBI Taxonomy" id="2109337"/>
    <lineage>
        <taxon>Bacteria</taxon>
        <taxon>Bacillati</taxon>
        <taxon>Actinomycetota</taxon>
        <taxon>Actinomycetes</taxon>
        <taxon>Micrococcales</taxon>
        <taxon>Microbacteriaceae</taxon>
        <taxon>Amnibacterium</taxon>
    </lineage>
</organism>
<keyword evidence="1" id="KW-0812">Transmembrane</keyword>
<keyword evidence="1" id="KW-0472">Membrane</keyword>
<keyword evidence="1" id="KW-1133">Transmembrane helix</keyword>
<dbReference type="EMBL" id="JBHUEA010000024">
    <property type="protein sequence ID" value="MFD1722631.1"/>
    <property type="molecule type" value="Genomic_DNA"/>
</dbReference>
<gene>
    <name evidence="2" type="ORF">ACFSBI_13835</name>
</gene>
<reference evidence="3" key="1">
    <citation type="journal article" date="2019" name="Int. J. Syst. Evol. Microbiol.">
        <title>The Global Catalogue of Microorganisms (GCM) 10K type strain sequencing project: providing services to taxonomists for standard genome sequencing and annotation.</title>
        <authorList>
            <consortium name="The Broad Institute Genomics Platform"/>
            <consortium name="The Broad Institute Genome Sequencing Center for Infectious Disease"/>
            <person name="Wu L."/>
            <person name="Ma J."/>
        </authorList>
    </citation>
    <scope>NUCLEOTIDE SEQUENCE [LARGE SCALE GENOMIC DNA]</scope>
    <source>
        <strain evidence="3">CGMCC 1.12471</strain>
    </source>
</reference>